<keyword evidence="5" id="KW-0175">Coiled coil</keyword>
<dbReference type="Proteomes" id="UP000697127">
    <property type="component" value="Unassembled WGS sequence"/>
</dbReference>
<organism evidence="6 7">
    <name type="scientific">Pichia californica</name>
    <dbReference type="NCBI Taxonomy" id="460514"/>
    <lineage>
        <taxon>Eukaryota</taxon>
        <taxon>Fungi</taxon>
        <taxon>Dikarya</taxon>
        <taxon>Ascomycota</taxon>
        <taxon>Saccharomycotina</taxon>
        <taxon>Pichiomycetes</taxon>
        <taxon>Pichiales</taxon>
        <taxon>Pichiaceae</taxon>
        <taxon>Pichia</taxon>
    </lineage>
</organism>
<comment type="similarity">
    <text evidence="2">Belongs to the ATP11 family.</text>
</comment>
<evidence type="ECO:0000256" key="1">
    <source>
        <dbReference type="ARBA" id="ARBA00004173"/>
    </source>
</evidence>
<evidence type="ECO:0000256" key="4">
    <source>
        <dbReference type="ARBA" id="ARBA00023128"/>
    </source>
</evidence>
<dbReference type="Pfam" id="PF06644">
    <property type="entry name" value="ATP11"/>
    <property type="match status" value="1"/>
</dbReference>
<accession>A0A9P6WKX5</accession>
<dbReference type="PANTHER" id="PTHR13126">
    <property type="entry name" value="CHAPERONE ATP11"/>
    <property type="match status" value="1"/>
</dbReference>
<gene>
    <name evidence="6" type="ORF">C6P40_000212</name>
</gene>
<keyword evidence="4" id="KW-0496">Mitochondrion</keyword>
<comment type="caution">
    <text evidence="6">The sequence shown here is derived from an EMBL/GenBank/DDBJ whole genome shotgun (WGS) entry which is preliminary data.</text>
</comment>
<evidence type="ECO:0000313" key="6">
    <source>
        <dbReference type="EMBL" id="KAG0689040.1"/>
    </source>
</evidence>
<sequence length="332" mass="38416">MLSRFNSARLAIKHTTSANKVDLLAQYAVRPASVTNVRYIQSKPRIEKEIKERYKAQLEARAKQKGLDSAEKLMEEMKETIKETKKVLNQIDPLKELEDYEQAMNLKDSLQGKKKKGLDPIHPDTPKKPYKTLESYLVVDKIKELSNQEIEFLWRAKFQSDPQSLIAVVPNETFEVMYGLARQNPTFVLPLPKEDAQLDEADRLNDPNATPMEVHFVQWSFVGPETTHCMITSLMEYKLHKEYARPHTTITFHQELAKDKDIVLMNGHVDKDAAITLAEAQMLLLNLQRFYGAFRTHSEIEYERIRLLQDFNNGSPNFSMEKCVKLSQTMEN</sequence>
<proteinExistence type="inferred from homology"/>
<evidence type="ECO:0000256" key="3">
    <source>
        <dbReference type="ARBA" id="ARBA00022946"/>
    </source>
</evidence>
<evidence type="ECO:0000256" key="5">
    <source>
        <dbReference type="SAM" id="Coils"/>
    </source>
</evidence>
<protein>
    <submittedName>
        <fullName evidence="6">Uncharacterized protein</fullName>
    </submittedName>
</protein>
<evidence type="ECO:0000256" key="2">
    <source>
        <dbReference type="ARBA" id="ARBA00009116"/>
    </source>
</evidence>
<dbReference type="InterPro" id="IPR010591">
    <property type="entry name" value="ATP11"/>
</dbReference>
<dbReference type="OrthoDB" id="16535at2759"/>
<dbReference type="EMBL" id="PUHW01000105">
    <property type="protein sequence ID" value="KAG0689040.1"/>
    <property type="molecule type" value="Genomic_DNA"/>
</dbReference>
<dbReference type="GO" id="GO:0005739">
    <property type="term" value="C:mitochondrion"/>
    <property type="evidence" value="ECO:0007669"/>
    <property type="project" value="UniProtKB-SubCell"/>
</dbReference>
<dbReference type="PANTHER" id="PTHR13126:SF0">
    <property type="entry name" value="ATP SYNTHASE MITOCHONDRIAL F1 COMPLEX ASSEMBLY FACTOR 1"/>
    <property type="match status" value="1"/>
</dbReference>
<feature type="coiled-coil region" evidence="5">
    <location>
        <begin position="60"/>
        <end position="90"/>
    </location>
</feature>
<keyword evidence="3" id="KW-0809">Transit peptide</keyword>
<reference evidence="6" key="1">
    <citation type="submission" date="2020-11" db="EMBL/GenBank/DDBJ databases">
        <title>Kefir isolates.</title>
        <authorList>
            <person name="Marcisauskas S."/>
            <person name="Kim Y."/>
            <person name="Blasche S."/>
        </authorList>
    </citation>
    <scope>NUCLEOTIDE SEQUENCE</scope>
    <source>
        <strain evidence="6">Olga-1</strain>
    </source>
</reference>
<evidence type="ECO:0000313" key="7">
    <source>
        <dbReference type="Proteomes" id="UP000697127"/>
    </source>
</evidence>
<name>A0A9P6WKX5_9ASCO</name>
<keyword evidence="7" id="KW-1185">Reference proteome</keyword>
<dbReference type="AlphaFoldDB" id="A0A9P6WKX5"/>
<dbReference type="GO" id="GO:0033615">
    <property type="term" value="P:mitochondrial proton-transporting ATP synthase complex assembly"/>
    <property type="evidence" value="ECO:0007669"/>
    <property type="project" value="TreeGrafter"/>
</dbReference>
<comment type="subcellular location">
    <subcellularLocation>
        <location evidence="1">Mitochondrion</location>
    </subcellularLocation>
</comment>